<evidence type="ECO:0000256" key="2">
    <source>
        <dbReference type="SAM" id="SignalP"/>
    </source>
</evidence>
<dbReference type="InParanoid" id="A0A1Y1Y095"/>
<keyword evidence="4" id="KW-1185">Reference proteome</keyword>
<dbReference type="OrthoDB" id="10267127at2759"/>
<dbReference type="EMBL" id="MCFE01000339">
    <property type="protein sequence ID" value="ORX91136.1"/>
    <property type="molecule type" value="Genomic_DNA"/>
</dbReference>
<name>A0A1Y1Y095_9FUNG</name>
<dbReference type="AlphaFoldDB" id="A0A1Y1Y095"/>
<accession>A0A1Y1Y095</accession>
<dbReference type="STRING" id="1314790.A0A1Y1Y095"/>
<reference evidence="3 4" key="1">
    <citation type="submission" date="2016-07" db="EMBL/GenBank/DDBJ databases">
        <title>Pervasive Adenine N6-methylation of Active Genes in Fungi.</title>
        <authorList>
            <consortium name="DOE Joint Genome Institute"/>
            <person name="Mondo S.J."/>
            <person name="Dannebaum R.O."/>
            <person name="Kuo R.C."/>
            <person name="Labutti K."/>
            <person name="Haridas S."/>
            <person name="Kuo A."/>
            <person name="Salamov A."/>
            <person name="Ahrendt S.R."/>
            <person name="Lipzen A."/>
            <person name="Sullivan W."/>
            <person name="Andreopoulos W.B."/>
            <person name="Clum A."/>
            <person name="Lindquist E."/>
            <person name="Daum C."/>
            <person name="Ramamoorthy G.K."/>
            <person name="Gryganskyi A."/>
            <person name="Culley D."/>
            <person name="Magnuson J.K."/>
            <person name="James T.Y."/>
            <person name="O'Malley M.A."/>
            <person name="Stajich J.E."/>
            <person name="Spatafora J.W."/>
            <person name="Visel A."/>
            <person name="Grigoriev I.V."/>
        </authorList>
    </citation>
    <scope>NUCLEOTIDE SEQUENCE [LARGE SCALE GENOMIC DNA]</scope>
    <source>
        <strain evidence="3 4">CBS 931.73</strain>
    </source>
</reference>
<sequence>MSSALSKLLLLGLAVTSTLADVTFNVVGFPEGDGTSLAVSVNNQLTKLSTTPETYPLWSGTVAGAKAPLKYHYAIVDGSSAVVDAEKFERDHAEGDKSKNDFFSRPLTVTKLPEVPPSYDPWPFTRPAMFDEGKIGTFHLTADPEQVKGIHGGGIDNDAPDIKVDMTYVHPDFSIALKNVSWGISGQSTRAFAKQSYKLKFKDSGKFLTTGSIKLRAEESDPTMMREKVYLDLLNSLGVPAIQANWARLFVNKQPVGLFLMTDDIKTPYIKRAYHAGNDKAKTGPEFKCNALEVTNEASLAYKGEDIASYDFKGIYEIEEAPDGEDVNKKDLIAFTKAINDFNPEKADSAALTKFAEVWDHQTFLRAMALEFLAGSWDTFWVAASNYYLYKPPGKPWNYIPTDFDYTFGNDYPTSQLGTYQEFSGGKSRPPLDKLLAVPSVRKDFEEMLKTITNRVFNSEILDARIDAYLAMIKDELSWDRQLTRLAPGKSRNWTVDSAVQNVAGAVPTMPFGLKPWIAERVKLLQTQLNYQQKLEKYTSKVNGNSTTVGAEGSDNNKKPDASSSAAKVASSVLLLALSLAAASL</sequence>
<comment type="caution">
    <text evidence="3">The sequence shown here is derived from an EMBL/GenBank/DDBJ whole genome shotgun (WGS) entry which is preliminary data.</text>
</comment>
<feature type="signal peptide" evidence="2">
    <location>
        <begin position="1"/>
        <end position="20"/>
    </location>
</feature>
<dbReference type="Pfam" id="PF08757">
    <property type="entry name" value="CotH"/>
    <property type="match status" value="1"/>
</dbReference>
<feature type="chain" id="PRO_5013005517" evidence="2">
    <location>
        <begin position="21"/>
        <end position="585"/>
    </location>
</feature>
<gene>
    <name evidence="3" type="ORF">K493DRAFT_317475</name>
</gene>
<dbReference type="Proteomes" id="UP000193498">
    <property type="component" value="Unassembled WGS sequence"/>
</dbReference>
<evidence type="ECO:0000313" key="3">
    <source>
        <dbReference type="EMBL" id="ORX91136.1"/>
    </source>
</evidence>
<dbReference type="InterPro" id="IPR014867">
    <property type="entry name" value="Spore_coat_CotH_CotH2/3/7"/>
</dbReference>
<feature type="region of interest" description="Disordered" evidence="1">
    <location>
        <begin position="543"/>
        <end position="563"/>
    </location>
</feature>
<proteinExistence type="predicted"/>
<evidence type="ECO:0000313" key="4">
    <source>
        <dbReference type="Proteomes" id="UP000193498"/>
    </source>
</evidence>
<protein>
    <submittedName>
        <fullName evidence="3">Coth-domain-containing protein</fullName>
    </submittedName>
</protein>
<dbReference type="PANTHER" id="PTHR40050:SF1">
    <property type="entry name" value="INNER SPORE COAT PROTEIN H"/>
    <property type="match status" value="1"/>
</dbReference>
<organism evidence="3 4">
    <name type="scientific">Basidiobolus meristosporus CBS 931.73</name>
    <dbReference type="NCBI Taxonomy" id="1314790"/>
    <lineage>
        <taxon>Eukaryota</taxon>
        <taxon>Fungi</taxon>
        <taxon>Fungi incertae sedis</taxon>
        <taxon>Zoopagomycota</taxon>
        <taxon>Entomophthoromycotina</taxon>
        <taxon>Basidiobolomycetes</taxon>
        <taxon>Basidiobolales</taxon>
        <taxon>Basidiobolaceae</taxon>
        <taxon>Basidiobolus</taxon>
    </lineage>
</organism>
<dbReference type="PANTHER" id="PTHR40050">
    <property type="entry name" value="INNER SPORE COAT PROTEIN H"/>
    <property type="match status" value="1"/>
</dbReference>
<evidence type="ECO:0000256" key="1">
    <source>
        <dbReference type="SAM" id="MobiDB-lite"/>
    </source>
</evidence>
<keyword evidence="2" id="KW-0732">Signal</keyword>